<dbReference type="AlphaFoldDB" id="A0A0E9T900"/>
<reference evidence="1" key="1">
    <citation type="submission" date="2014-11" db="EMBL/GenBank/DDBJ databases">
        <authorList>
            <person name="Amaro Gonzalez C."/>
        </authorList>
    </citation>
    <scope>NUCLEOTIDE SEQUENCE</scope>
</reference>
<evidence type="ECO:0000313" key="1">
    <source>
        <dbReference type="EMBL" id="JAH50174.1"/>
    </source>
</evidence>
<accession>A0A0E9T900</accession>
<organism evidence="1">
    <name type="scientific">Anguilla anguilla</name>
    <name type="common">European freshwater eel</name>
    <name type="synonym">Muraena anguilla</name>
    <dbReference type="NCBI Taxonomy" id="7936"/>
    <lineage>
        <taxon>Eukaryota</taxon>
        <taxon>Metazoa</taxon>
        <taxon>Chordata</taxon>
        <taxon>Craniata</taxon>
        <taxon>Vertebrata</taxon>
        <taxon>Euteleostomi</taxon>
        <taxon>Actinopterygii</taxon>
        <taxon>Neopterygii</taxon>
        <taxon>Teleostei</taxon>
        <taxon>Anguilliformes</taxon>
        <taxon>Anguillidae</taxon>
        <taxon>Anguilla</taxon>
    </lineage>
</organism>
<sequence length="43" mass="4658">MVSAEKSPIRKFRGLTSGICCRTAWIDSTGTMAPSPHPPASRR</sequence>
<name>A0A0E9T900_ANGAN</name>
<proteinExistence type="predicted"/>
<reference evidence="1" key="2">
    <citation type="journal article" date="2015" name="Fish Shellfish Immunol.">
        <title>Early steps in the European eel (Anguilla anguilla)-Vibrio vulnificus interaction in the gills: Role of the RtxA13 toxin.</title>
        <authorList>
            <person name="Callol A."/>
            <person name="Pajuelo D."/>
            <person name="Ebbesson L."/>
            <person name="Teles M."/>
            <person name="MacKenzie S."/>
            <person name="Amaro C."/>
        </authorList>
    </citation>
    <scope>NUCLEOTIDE SEQUENCE</scope>
</reference>
<protein>
    <submittedName>
        <fullName evidence="1">Uncharacterized protein</fullName>
    </submittedName>
</protein>
<dbReference type="EMBL" id="GBXM01058403">
    <property type="protein sequence ID" value="JAH50174.1"/>
    <property type="molecule type" value="Transcribed_RNA"/>
</dbReference>